<feature type="transmembrane region" description="Helical" evidence="1">
    <location>
        <begin position="136"/>
        <end position="161"/>
    </location>
</feature>
<keyword evidence="3" id="KW-1185">Reference proteome</keyword>
<dbReference type="RefSeq" id="WP_018978334.1">
    <property type="nucleotide sequence ID" value="NZ_BMLN01000016.1"/>
</dbReference>
<dbReference type="PANTHER" id="PTHR35337:SF1">
    <property type="entry name" value="SLR1478 PROTEIN"/>
    <property type="match status" value="1"/>
</dbReference>
<evidence type="ECO:0000256" key="1">
    <source>
        <dbReference type="SAM" id="Phobius"/>
    </source>
</evidence>
<protein>
    <recommendedName>
        <fullName evidence="4">Stage II sporulation protein M</fullName>
    </recommendedName>
</protein>
<keyword evidence="1" id="KW-0812">Transmembrane</keyword>
<reference evidence="3" key="1">
    <citation type="journal article" date="2019" name="Int. J. Syst. Evol. Microbiol.">
        <title>The Global Catalogue of Microorganisms (GCM) 10K type strain sequencing project: providing services to taxonomists for standard genome sequencing and annotation.</title>
        <authorList>
            <consortium name="The Broad Institute Genomics Platform"/>
            <consortium name="The Broad Institute Genome Sequencing Center for Infectious Disease"/>
            <person name="Wu L."/>
            <person name="Ma J."/>
        </authorList>
    </citation>
    <scope>NUCLEOTIDE SEQUENCE [LARGE SCALE GENOMIC DNA]</scope>
    <source>
        <strain evidence="3">CGMCC 1.6964</strain>
    </source>
</reference>
<dbReference type="Pfam" id="PF01944">
    <property type="entry name" value="SpoIIM"/>
    <property type="match status" value="1"/>
</dbReference>
<keyword evidence="1" id="KW-1133">Transmembrane helix</keyword>
<name>A0ABQ2LAZ7_9BACL</name>
<organism evidence="2 3">
    <name type="scientific">Saccharibacillus kuerlensis</name>
    <dbReference type="NCBI Taxonomy" id="459527"/>
    <lineage>
        <taxon>Bacteria</taxon>
        <taxon>Bacillati</taxon>
        <taxon>Bacillota</taxon>
        <taxon>Bacilli</taxon>
        <taxon>Bacillales</taxon>
        <taxon>Paenibacillaceae</taxon>
        <taxon>Saccharibacillus</taxon>
    </lineage>
</organism>
<sequence>MAILSFWNFIKGLGSNKGYMLSAAVLFIAGIAIGAVRAEDLQQLLLSQLEGLQSVSKSLEQSDHVELSFFTFIFLNNAIKSIAVILLGAFFGLAPIGFLLLNGMVLGFVVEVAHRQGENITELIFLGLLPHGIVELPAIVIACGYGLKFGGLVIGSLFSLGAGKRDRLAARWEQGMKEMLNAAIWIVILLFIAAIIESTFTYHLLR</sequence>
<evidence type="ECO:0008006" key="4">
    <source>
        <dbReference type="Google" id="ProtNLM"/>
    </source>
</evidence>
<evidence type="ECO:0000313" key="3">
    <source>
        <dbReference type="Proteomes" id="UP000606653"/>
    </source>
</evidence>
<dbReference type="InterPro" id="IPR002798">
    <property type="entry name" value="SpoIIM-like"/>
</dbReference>
<comment type="caution">
    <text evidence="2">The sequence shown here is derived from an EMBL/GenBank/DDBJ whole genome shotgun (WGS) entry which is preliminary data.</text>
</comment>
<gene>
    <name evidence="2" type="ORF">GCM10010969_38620</name>
</gene>
<accession>A0ABQ2LAZ7</accession>
<evidence type="ECO:0000313" key="2">
    <source>
        <dbReference type="EMBL" id="GGO08827.1"/>
    </source>
</evidence>
<feature type="transmembrane region" description="Helical" evidence="1">
    <location>
        <begin position="182"/>
        <end position="205"/>
    </location>
</feature>
<keyword evidence="1" id="KW-0472">Membrane</keyword>
<proteinExistence type="predicted"/>
<dbReference type="PANTHER" id="PTHR35337">
    <property type="entry name" value="SLR1478 PROTEIN"/>
    <property type="match status" value="1"/>
</dbReference>
<dbReference type="EMBL" id="BMLN01000016">
    <property type="protein sequence ID" value="GGO08827.1"/>
    <property type="molecule type" value="Genomic_DNA"/>
</dbReference>
<dbReference type="Proteomes" id="UP000606653">
    <property type="component" value="Unassembled WGS sequence"/>
</dbReference>